<keyword evidence="3" id="KW-1185">Reference proteome</keyword>
<evidence type="ECO:0000256" key="1">
    <source>
        <dbReference type="SAM" id="MobiDB-lite"/>
    </source>
</evidence>
<feature type="compositionally biased region" description="Polar residues" evidence="1">
    <location>
        <begin position="93"/>
        <end position="105"/>
    </location>
</feature>
<gene>
    <name evidence="2" type="ORF">SAMN03080606_03089</name>
</gene>
<protein>
    <submittedName>
        <fullName evidence="2">Uncharacterized protein</fullName>
    </submittedName>
</protein>
<evidence type="ECO:0000313" key="2">
    <source>
        <dbReference type="EMBL" id="SCY92883.1"/>
    </source>
</evidence>
<dbReference type="EMBL" id="FMUS01000022">
    <property type="protein sequence ID" value="SCY92883.1"/>
    <property type="molecule type" value="Genomic_DNA"/>
</dbReference>
<feature type="region of interest" description="Disordered" evidence="1">
    <location>
        <begin position="84"/>
        <end position="105"/>
    </location>
</feature>
<dbReference type="AlphaFoldDB" id="A0A1G5JWY2"/>
<organism evidence="2 3">
    <name type="scientific">Alkaliphilus peptidifermentans DSM 18978</name>
    <dbReference type="NCBI Taxonomy" id="1120976"/>
    <lineage>
        <taxon>Bacteria</taxon>
        <taxon>Bacillati</taxon>
        <taxon>Bacillota</taxon>
        <taxon>Clostridia</taxon>
        <taxon>Peptostreptococcales</taxon>
        <taxon>Natronincolaceae</taxon>
        <taxon>Alkaliphilus</taxon>
    </lineage>
</organism>
<dbReference type="STRING" id="1120976.SAMN03080606_03089"/>
<evidence type="ECO:0000313" key="3">
    <source>
        <dbReference type="Proteomes" id="UP000198636"/>
    </source>
</evidence>
<name>A0A1G5JWY2_9FIRM</name>
<sequence length="127" mass="14141">MSERIYAQVIGDIINLIGGAEVGLPNPCALCIDITDLDNKPNVGDCYVDGVFMTQDEYYNLLENKDDDVEVEEKVPSDLEGMYAPEAVEKANDTSTVENSSESRSNKTQLTQCIQKYIKAMGFYKNQ</sequence>
<accession>A0A1G5JWY2</accession>
<dbReference type="RefSeq" id="WP_091545374.1">
    <property type="nucleotide sequence ID" value="NZ_FMUS01000022.1"/>
</dbReference>
<reference evidence="2 3" key="1">
    <citation type="submission" date="2016-10" db="EMBL/GenBank/DDBJ databases">
        <authorList>
            <person name="de Groot N.N."/>
        </authorList>
    </citation>
    <scope>NUCLEOTIDE SEQUENCE [LARGE SCALE GENOMIC DNA]</scope>
    <source>
        <strain evidence="2 3">DSM 18978</strain>
    </source>
</reference>
<dbReference type="Proteomes" id="UP000198636">
    <property type="component" value="Unassembled WGS sequence"/>
</dbReference>
<proteinExistence type="predicted"/>